<dbReference type="OrthoDB" id="884114at2"/>
<reference evidence="3" key="1">
    <citation type="submission" date="2017-05" db="EMBL/GenBank/DDBJ databases">
        <authorList>
            <person name="Ray J."/>
            <person name="Price M."/>
            <person name="Deutschbauer A."/>
        </authorList>
    </citation>
    <scope>NUCLEOTIDE SEQUENCE [LARGE SCALE GENOMIC DNA]</scope>
    <source>
        <strain evidence="3">DSM 19842</strain>
    </source>
</reference>
<gene>
    <name evidence="2" type="ORF">CA264_09505</name>
</gene>
<name>A0A1X9YRY6_9BACT</name>
<accession>A0A1X9YRY6</accession>
<dbReference type="Pfam" id="PF24722">
    <property type="entry name" value="DUF7674"/>
    <property type="match status" value="1"/>
</dbReference>
<evidence type="ECO:0000313" key="3">
    <source>
        <dbReference type="Proteomes" id="UP000266292"/>
    </source>
</evidence>
<dbReference type="STRING" id="709015.GCA_000472485_01914"/>
<dbReference type="KEGG" id="pact:CA264_09505"/>
<organism evidence="2 3">
    <name type="scientific">Pontibacter actiniarum</name>
    <dbReference type="NCBI Taxonomy" id="323450"/>
    <lineage>
        <taxon>Bacteria</taxon>
        <taxon>Pseudomonadati</taxon>
        <taxon>Bacteroidota</taxon>
        <taxon>Cytophagia</taxon>
        <taxon>Cytophagales</taxon>
        <taxon>Hymenobacteraceae</taxon>
        <taxon>Pontibacter</taxon>
    </lineage>
</organism>
<sequence length="116" mass="13536">MIQHHEISKELSQEFPDLAPEISLEENKRNLHRQLACFASYTNRFIDAVNLDGARRCFREANKLLQEGDQQVRHALQVSYLYALHLYNGDNSLQWRLLMGPALVRCSQQMTHNMLP</sequence>
<dbReference type="Proteomes" id="UP000266292">
    <property type="component" value="Chromosome"/>
</dbReference>
<evidence type="ECO:0000259" key="1">
    <source>
        <dbReference type="Pfam" id="PF24722"/>
    </source>
</evidence>
<dbReference type="AlphaFoldDB" id="A0A1X9YRY6"/>
<feature type="domain" description="DUF7674" evidence="1">
    <location>
        <begin position="9"/>
        <end position="105"/>
    </location>
</feature>
<dbReference type="EMBL" id="CP021235">
    <property type="protein sequence ID" value="ARS35656.1"/>
    <property type="molecule type" value="Genomic_DNA"/>
</dbReference>
<keyword evidence="3" id="KW-1185">Reference proteome</keyword>
<evidence type="ECO:0000313" key="2">
    <source>
        <dbReference type="EMBL" id="ARS35656.1"/>
    </source>
</evidence>
<protein>
    <recommendedName>
        <fullName evidence="1">DUF7674 domain-containing protein</fullName>
    </recommendedName>
</protein>
<dbReference type="InterPro" id="IPR056091">
    <property type="entry name" value="DUF7674"/>
</dbReference>
<proteinExistence type="predicted"/>